<accession>A0A383ADQ4</accession>
<gene>
    <name evidence="2" type="ORF">METZ01_LOCUS458595</name>
</gene>
<evidence type="ECO:0000256" key="1">
    <source>
        <dbReference type="SAM" id="Phobius"/>
    </source>
</evidence>
<sequence length="83" mass="9328">MQDHKSSNFPSNLAIGMIFLFLNPMVALTIAAILNLYSNKIKPLWGGFVFSLSFSLFFLMREYVGHGSDDGGVYVRMYKNIDG</sequence>
<feature type="transmembrane region" description="Helical" evidence="1">
    <location>
        <begin position="43"/>
        <end position="60"/>
    </location>
</feature>
<name>A0A383ADQ4_9ZZZZ</name>
<dbReference type="EMBL" id="UINC01191214">
    <property type="protein sequence ID" value="SVE05741.1"/>
    <property type="molecule type" value="Genomic_DNA"/>
</dbReference>
<feature type="transmembrane region" description="Helical" evidence="1">
    <location>
        <begin position="12"/>
        <end position="37"/>
    </location>
</feature>
<reference evidence="2" key="1">
    <citation type="submission" date="2018-05" db="EMBL/GenBank/DDBJ databases">
        <authorList>
            <person name="Lanie J.A."/>
            <person name="Ng W.-L."/>
            <person name="Kazmierczak K.M."/>
            <person name="Andrzejewski T.M."/>
            <person name="Davidsen T.M."/>
            <person name="Wayne K.J."/>
            <person name="Tettelin H."/>
            <person name="Glass J.I."/>
            <person name="Rusch D."/>
            <person name="Podicherti R."/>
            <person name="Tsui H.-C.T."/>
            <person name="Winkler M.E."/>
        </authorList>
    </citation>
    <scope>NUCLEOTIDE SEQUENCE</scope>
</reference>
<keyword evidence="1" id="KW-1133">Transmembrane helix</keyword>
<organism evidence="2">
    <name type="scientific">marine metagenome</name>
    <dbReference type="NCBI Taxonomy" id="408172"/>
    <lineage>
        <taxon>unclassified sequences</taxon>
        <taxon>metagenomes</taxon>
        <taxon>ecological metagenomes</taxon>
    </lineage>
</organism>
<proteinExistence type="predicted"/>
<feature type="non-terminal residue" evidence="2">
    <location>
        <position position="83"/>
    </location>
</feature>
<protein>
    <submittedName>
        <fullName evidence="2">Uncharacterized protein</fullName>
    </submittedName>
</protein>
<keyword evidence="1" id="KW-0812">Transmembrane</keyword>
<evidence type="ECO:0000313" key="2">
    <source>
        <dbReference type="EMBL" id="SVE05741.1"/>
    </source>
</evidence>
<keyword evidence="1" id="KW-0472">Membrane</keyword>
<dbReference type="AlphaFoldDB" id="A0A383ADQ4"/>